<proteinExistence type="predicted"/>
<feature type="signal peptide" evidence="2">
    <location>
        <begin position="1"/>
        <end position="19"/>
    </location>
</feature>
<keyword evidence="1" id="KW-0812">Transmembrane</keyword>
<feature type="transmembrane region" description="Helical" evidence="1">
    <location>
        <begin position="105"/>
        <end position="125"/>
    </location>
</feature>
<name>A0A1I7WAV4_HETBA</name>
<sequence>MCVGQINCFVFMLLSYRFALVTERLFLCEGISLPLFIGRVWQEEGERNEDAFWFLNGTDPTLQIPLCMTYTTRILSEFNIKYHCPLVGSPLSIKVKRTTIHLERIIYRIVTILLNVLCLLCLFICKLHRTIKNHNLILNPNLSQLQSIKHSVHFVTTDPRRYCRMECSCFFGIFYFVLLASIRWKGLFYSKMFCYVLLCFMQTSTITIADQEGNHDRSRVFPKHKANLGGLNRKLHLMYSFYLIFSNSICELHSTNRFNYAYDNYYNNFYDLSAYYYEQNIYFCLTKRSTFNFFRSHFVLYCMEIFDLSKKTYLIVIILILPKTRKRAEESKNGKTKHLLKSIIGKQKQLLDLNKLKHELLQYFSEAISSFCLRNSYSIYIFHNIVRKL</sequence>
<accession>A0A1I7WAV4</accession>
<reference evidence="4" key="1">
    <citation type="submission" date="2016-11" db="UniProtKB">
        <authorList>
            <consortium name="WormBaseParasite"/>
        </authorList>
    </citation>
    <scope>IDENTIFICATION</scope>
</reference>
<feature type="chain" id="PRO_5009310549" evidence="2">
    <location>
        <begin position="20"/>
        <end position="389"/>
    </location>
</feature>
<feature type="transmembrane region" description="Helical" evidence="1">
    <location>
        <begin position="162"/>
        <end position="182"/>
    </location>
</feature>
<keyword evidence="3" id="KW-1185">Reference proteome</keyword>
<evidence type="ECO:0000313" key="3">
    <source>
        <dbReference type="Proteomes" id="UP000095283"/>
    </source>
</evidence>
<keyword evidence="1" id="KW-0472">Membrane</keyword>
<dbReference type="Proteomes" id="UP000095283">
    <property type="component" value="Unplaced"/>
</dbReference>
<keyword evidence="1" id="KW-1133">Transmembrane helix</keyword>
<protein>
    <submittedName>
        <fullName evidence="4">Signal peptide protein</fullName>
    </submittedName>
</protein>
<dbReference type="WBParaSite" id="Hba_01797">
    <property type="protein sequence ID" value="Hba_01797"/>
    <property type="gene ID" value="Hba_01797"/>
</dbReference>
<evidence type="ECO:0000313" key="4">
    <source>
        <dbReference type="WBParaSite" id="Hba_01797"/>
    </source>
</evidence>
<evidence type="ECO:0000256" key="2">
    <source>
        <dbReference type="SAM" id="SignalP"/>
    </source>
</evidence>
<organism evidence="3 4">
    <name type="scientific">Heterorhabditis bacteriophora</name>
    <name type="common">Entomopathogenic nematode worm</name>
    <dbReference type="NCBI Taxonomy" id="37862"/>
    <lineage>
        <taxon>Eukaryota</taxon>
        <taxon>Metazoa</taxon>
        <taxon>Ecdysozoa</taxon>
        <taxon>Nematoda</taxon>
        <taxon>Chromadorea</taxon>
        <taxon>Rhabditida</taxon>
        <taxon>Rhabditina</taxon>
        <taxon>Rhabditomorpha</taxon>
        <taxon>Strongyloidea</taxon>
        <taxon>Heterorhabditidae</taxon>
        <taxon>Heterorhabditis</taxon>
    </lineage>
</organism>
<keyword evidence="2" id="KW-0732">Signal</keyword>
<dbReference type="AlphaFoldDB" id="A0A1I7WAV4"/>
<evidence type="ECO:0000256" key="1">
    <source>
        <dbReference type="SAM" id="Phobius"/>
    </source>
</evidence>